<evidence type="ECO:0000313" key="1">
    <source>
        <dbReference type="EMBL" id="GBN63275.1"/>
    </source>
</evidence>
<name>A0A4Y2QJ12_ARAVE</name>
<comment type="caution">
    <text evidence="1">The sequence shown here is derived from an EMBL/GenBank/DDBJ whole genome shotgun (WGS) entry which is preliminary data.</text>
</comment>
<organism evidence="1 3">
    <name type="scientific">Araneus ventricosus</name>
    <name type="common">Orbweaver spider</name>
    <name type="synonym">Epeira ventricosa</name>
    <dbReference type="NCBI Taxonomy" id="182803"/>
    <lineage>
        <taxon>Eukaryota</taxon>
        <taxon>Metazoa</taxon>
        <taxon>Ecdysozoa</taxon>
        <taxon>Arthropoda</taxon>
        <taxon>Chelicerata</taxon>
        <taxon>Arachnida</taxon>
        <taxon>Araneae</taxon>
        <taxon>Araneomorphae</taxon>
        <taxon>Entelegynae</taxon>
        <taxon>Araneoidea</taxon>
        <taxon>Araneidae</taxon>
        <taxon>Araneus</taxon>
    </lineage>
</organism>
<evidence type="ECO:0000313" key="3">
    <source>
        <dbReference type="Proteomes" id="UP000499080"/>
    </source>
</evidence>
<protein>
    <submittedName>
        <fullName evidence="1">Uncharacterized protein</fullName>
    </submittedName>
</protein>
<dbReference type="Proteomes" id="UP000499080">
    <property type="component" value="Unassembled WGS sequence"/>
</dbReference>
<dbReference type="EMBL" id="BGPR01221409">
    <property type="protein sequence ID" value="GBN63284.1"/>
    <property type="molecule type" value="Genomic_DNA"/>
</dbReference>
<sequence>MTQLRNGIVHKQSDGLAGKLAPVFKPLIIGFLPLAKGMESLPGDLRTCARGANDSPLLDNTNRLNLNSRECLLPNLQLASAPWGRSD</sequence>
<accession>A0A4Y2QJ12</accession>
<reference evidence="1 3" key="1">
    <citation type="journal article" date="2019" name="Sci. Rep.">
        <title>Orb-weaving spider Araneus ventricosus genome elucidates the spidroin gene catalogue.</title>
        <authorList>
            <person name="Kono N."/>
            <person name="Nakamura H."/>
            <person name="Ohtoshi R."/>
            <person name="Moran D.A.P."/>
            <person name="Shinohara A."/>
            <person name="Yoshida Y."/>
            <person name="Fujiwara M."/>
            <person name="Mori M."/>
            <person name="Tomita M."/>
            <person name="Arakawa K."/>
        </authorList>
    </citation>
    <scope>NUCLEOTIDE SEQUENCE [LARGE SCALE GENOMIC DNA]</scope>
</reference>
<dbReference type="EMBL" id="BGPR01221405">
    <property type="protein sequence ID" value="GBN63275.1"/>
    <property type="molecule type" value="Genomic_DNA"/>
</dbReference>
<evidence type="ECO:0000313" key="2">
    <source>
        <dbReference type="EMBL" id="GBN63284.1"/>
    </source>
</evidence>
<proteinExistence type="predicted"/>
<gene>
    <name evidence="1" type="ORF">AVEN_52183_1</name>
    <name evidence="2" type="ORF">AVEN_66164_1</name>
</gene>
<keyword evidence="3" id="KW-1185">Reference proteome</keyword>
<dbReference type="AlphaFoldDB" id="A0A4Y2QJ12"/>